<name>A0A3S4ZQB6_9PLAT</name>
<dbReference type="Proteomes" id="UP000784294">
    <property type="component" value="Unassembled WGS sequence"/>
</dbReference>
<keyword evidence="2" id="KW-1185">Reference proteome</keyword>
<evidence type="ECO:0000313" key="2">
    <source>
        <dbReference type="Proteomes" id="UP000784294"/>
    </source>
</evidence>
<accession>A0A3S4ZQB6</accession>
<comment type="caution">
    <text evidence="1">The sequence shown here is derived from an EMBL/GenBank/DDBJ whole genome shotgun (WGS) entry which is preliminary data.</text>
</comment>
<dbReference type="EMBL" id="CAAALY010005976">
    <property type="protein sequence ID" value="VEL09294.1"/>
    <property type="molecule type" value="Genomic_DNA"/>
</dbReference>
<dbReference type="AlphaFoldDB" id="A0A3S4ZQB6"/>
<organism evidence="1 2">
    <name type="scientific">Protopolystoma xenopodis</name>
    <dbReference type="NCBI Taxonomy" id="117903"/>
    <lineage>
        <taxon>Eukaryota</taxon>
        <taxon>Metazoa</taxon>
        <taxon>Spiralia</taxon>
        <taxon>Lophotrochozoa</taxon>
        <taxon>Platyhelminthes</taxon>
        <taxon>Monogenea</taxon>
        <taxon>Polyopisthocotylea</taxon>
        <taxon>Polystomatidea</taxon>
        <taxon>Polystomatidae</taxon>
        <taxon>Protopolystoma</taxon>
    </lineage>
</organism>
<sequence>MPRGERRQKKKMYRSRCNAVFYQLGNRIFKGRWWLFTSASRQLPLPPIHPVRSLLPTRLELIIRLVDPAIQVHGLSHVDSRLLLHLRSDAGRCEGGELRCRAWEEDPFGPDRHAWATLVQDKSIQVAPILQHSWRVCIMAGTLIHHYLFIVSASPFSVLASSGHK</sequence>
<protein>
    <submittedName>
        <fullName evidence="1">Uncharacterized protein</fullName>
    </submittedName>
</protein>
<evidence type="ECO:0000313" key="1">
    <source>
        <dbReference type="EMBL" id="VEL09294.1"/>
    </source>
</evidence>
<reference evidence="1" key="1">
    <citation type="submission" date="2018-11" db="EMBL/GenBank/DDBJ databases">
        <authorList>
            <consortium name="Pathogen Informatics"/>
        </authorList>
    </citation>
    <scope>NUCLEOTIDE SEQUENCE</scope>
</reference>
<proteinExistence type="predicted"/>
<gene>
    <name evidence="1" type="ORF">PXEA_LOCUS2734</name>
</gene>